<evidence type="ECO:0000313" key="7">
    <source>
        <dbReference type="Proteomes" id="UP000032534"/>
    </source>
</evidence>
<evidence type="ECO:0000256" key="1">
    <source>
        <dbReference type="ARBA" id="ARBA00022475"/>
    </source>
</evidence>
<evidence type="ECO:0000256" key="5">
    <source>
        <dbReference type="ARBA" id="ARBA00023288"/>
    </source>
</evidence>
<comment type="caution">
    <text evidence="6">The sequence shown here is derived from an EMBL/GenBank/DDBJ whole genome shotgun (WGS) entry which is preliminary data.</text>
</comment>
<evidence type="ECO:0000256" key="3">
    <source>
        <dbReference type="ARBA" id="ARBA00023136"/>
    </source>
</evidence>
<dbReference type="EMBL" id="JTHP01000031">
    <property type="protein sequence ID" value="KJD44681.1"/>
    <property type="molecule type" value="Genomic_DNA"/>
</dbReference>
<dbReference type="PROSITE" id="PS51257">
    <property type="entry name" value="PROKAR_LIPOPROTEIN"/>
    <property type="match status" value="1"/>
</dbReference>
<dbReference type="RefSeq" id="WP_044647029.1">
    <property type="nucleotide sequence ID" value="NZ_JTHP01000031.1"/>
</dbReference>
<dbReference type="PANTHER" id="PTHR43649">
    <property type="entry name" value="ARABINOSE-BINDING PROTEIN-RELATED"/>
    <property type="match status" value="1"/>
</dbReference>
<dbReference type="SUPFAM" id="SSF53850">
    <property type="entry name" value="Periplasmic binding protein-like II"/>
    <property type="match status" value="1"/>
</dbReference>
<gene>
    <name evidence="6" type="ORF">QD47_15675</name>
</gene>
<accession>A0A0D7WZQ6</accession>
<dbReference type="PANTHER" id="PTHR43649:SF33">
    <property type="entry name" value="POLYGALACTURONAN_RHAMNOGALACTURONAN-BINDING PROTEIN YTCQ"/>
    <property type="match status" value="1"/>
</dbReference>
<dbReference type="Pfam" id="PF01547">
    <property type="entry name" value="SBP_bac_1"/>
    <property type="match status" value="1"/>
</dbReference>
<reference evidence="6 7" key="1">
    <citation type="submission" date="2014-11" db="EMBL/GenBank/DDBJ databases">
        <title>Draft Genome Sequences of Paenibacillus polymyxa NRRL B-30509 and Paenibacillus terrae NRRL B-30644, Strains from a Poultry Environment that Produce Tridecaptin A and Paenicidins.</title>
        <authorList>
            <person name="van Belkum M.J."/>
            <person name="Lohans C.T."/>
            <person name="Vederas J.C."/>
        </authorList>
    </citation>
    <scope>NUCLEOTIDE SEQUENCE [LARGE SCALE GENOMIC DNA]</scope>
    <source>
        <strain evidence="6 7">NRRL B-30644</strain>
    </source>
</reference>
<keyword evidence="2" id="KW-0732">Signal</keyword>
<dbReference type="AlphaFoldDB" id="A0A0D7WZQ6"/>
<keyword evidence="4" id="KW-0564">Palmitate</keyword>
<dbReference type="OrthoDB" id="9768630at2"/>
<organism evidence="6 7">
    <name type="scientific">Paenibacillus terrae</name>
    <dbReference type="NCBI Taxonomy" id="159743"/>
    <lineage>
        <taxon>Bacteria</taxon>
        <taxon>Bacillati</taxon>
        <taxon>Bacillota</taxon>
        <taxon>Bacilli</taxon>
        <taxon>Bacillales</taxon>
        <taxon>Paenibacillaceae</taxon>
        <taxon>Paenibacillus</taxon>
    </lineage>
</organism>
<dbReference type="PATRIC" id="fig|159743.3.peg.3491"/>
<keyword evidence="3" id="KW-0472">Membrane</keyword>
<name>A0A0D7WZQ6_9BACL</name>
<evidence type="ECO:0000256" key="2">
    <source>
        <dbReference type="ARBA" id="ARBA00022729"/>
    </source>
</evidence>
<sequence length="430" mass="48208">MLLRRKSMALMLMAVVLLAGLLQGCSFKADEKDGPGTELVLWTFNELHEKFFLQMADQWNQLHPDEPIILKANTFPYDNHHSKLSIALQSGVGAPDIADIEVNKIGNFLKGIPQLVPLNPVIDPEMKNIVPSRVQIYGKDGKYYGIDFHVGAEVMYYNKEILDQAGVNPDSIVTWADYAAAGKQVLAKTGKPMATVETNDLWNYWPMISQQKSDFLDDKGELTLDNETNIKTLEFLQQMVKDKIAIPAPGGGHHMEEYYGFMNKGGAASVWMPMWYMGRFTDYMPDLKGKIIIRPLPAWEKGGSRSAGMGGTGTVVTNQSKHQDLAMRFLAFAKLSKQGNVEIWKQLGFDPIRSEVWTLPEVKAKNKFTDYFGTNIFDTLIEVKDEINAVHIGPKTPDIASAVRNKILYRTLLNGEDPATVLHELADELR</sequence>
<protein>
    <submittedName>
        <fullName evidence="6">Arabinose-binding protein</fullName>
    </submittedName>
</protein>
<dbReference type="Gene3D" id="3.40.190.10">
    <property type="entry name" value="Periplasmic binding protein-like II"/>
    <property type="match status" value="1"/>
</dbReference>
<evidence type="ECO:0000313" key="6">
    <source>
        <dbReference type="EMBL" id="KJD44681.1"/>
    </source>
</evidence>
<dbReference type="InterPro" id="IPR006059">
    <property type="entry name" value="SBP"/>
</dbReference>
<dbReference type="InterPro" id="IPR050490">
    <property type="entry name" value="Bact_solute-bd_prot1"/>
</dbReference>
<evidence type="ECO:0000256" key="4">
    <source>
        <dbReference type="ARBA" id="ARBA00023139"/>
    </source>
</evidence>
<keyword evidence="1" id="KW-1003">Cell membrane</keyword>
<keyword evidence="5" id="KW-0449">Lipoprotein</keyword>
<dbReference type="Proteomes" id="UP000032534">
    <property type="component" value="Unassembled WGS sequence"/>
</dbReference>
<proteinExistence type="predicted"/>
<keyword evidence="7" id="KW-1185">Reference proteome</keyword>